<evidence type="ECO:0000313" key="2">
    <source>
        <dbReference type="Proteomes" id="UP001163324"/>
    </source>
</evidence>
<name>A0ACC0V4Q3_9HYPO</name>
<dbReference type="EMBL" id="CM047943">
    <property type="protein sequence ID" value="KAI9900808.1"/>
    <property type="molecule type" value="Genomic_DNA"/>
</dbReference>
<protein>
    <submittedName>
        <fullName evidence="1">Uncharacterized protein</fullName>
    </submittedName>
</protein>
<accession>A0ACC0V4Q3</accession>
<gene>
    <name evidence="1" type="ORF">N3K66_005070</name>
</gene>
<comment type="caution">
    <text evidence="1">The sequence shown here is derived from an EMBL/GenBank/DDBJ whole genome shotgun (WGS) entry which is preliminary data.</text>
</comment>
<sequence length="355" mass="39481">MEGTPVPKTSSGSHRKAGYKSWKKKYRKMRIAFDQRMQEGEDIFKQEEKAKAMVKRIATENDRLLDLLLHINNSPQIPLEKRIDVSLPPPSDPSQLTLEVDEEHAARKNSGTKHLLTLMNEVPHLTYNGAKESQPSLVEDIEPLDSASAGWSENSHYPPHFLTPDDIDNYLYTIDRSLNPAEMLPTLAPLAHPGDHPPVHPALQNPNSSINWLRRHAPHIFLQGGHEDGHEEDKEGKASGARPRKPRKSGAAKEAKEDDKPDKPGKHEKHEKHDKAAALAAASGHDADSMDDDTYGRSTPVPKGKRKRDDDPGYRPKGGSSRPTKKKRKSEGEAVPKRAKKESLGSKDTGLSSRD</sequence>
<reference evidence="1" key="1">
    <citation type="submission" date="2022-10" db="EMBL/GenBank/DDBJ databases">
        <title>Complete Genome of Trichothecium roseum strain YXFP-22015, a Plant Pathogen Isolated from Citrus.</title>
        <authorList>
            <person name="Wang Y."/>
            <person name="Zhu L."/>
        </authorList>
    </citation>
    <scope>NUCLEOTIDE SEQUENCE</scope>
    <source>
        <strain evidence="1">YXFP-22015</strain>
    </source>
</reference>
<evidence type="ECO:0000313" key="1">
    <source>
        <dbReference type="EMBL" id="KAI9900808.1"/>
    </source>
</evidence>
<organism evidence="1 2">
    <name type="scientific">Trichothecium roseum</name>
    <dbReference type="NCBI Taxonomy" id="47278"/>
    <lineage>
        <taxon>Eukaryota</taxon>
        <taxon>Fungi</taxon>
        <taxon>Dikarya</taxon>
        <taxon>Ascomycota</taxon>
        <taxon>Pezizomycotina</taxon>
        <taxon>Sordariomycetes</taxon>
        <taxon>Hypocreomycetidae</taxon>
        <taxon>Hypocreales</taxon>
        <taxon>Hypocreales incertae sedis</taxon>
        <taxon>Trichothecium</taxon>
    </lineage>
</organism>
<dbReference type="Proteomes" id="UP001163324">
    <property type="component" value="Chromosome 4"/>
</dbReference>
<keyword evidence="2" id="KW-1185">Reference proteome</keyword>
<proteinExistence type="predicted"/>